<reference evidence="1 2" key="1">
    <citation type="journal article" date="2018" name="Sci. Rep.">
        <title>Genomic signatures of local adaptation to the degree of environmental predictability in rotifers.</title>
        <authorList>
            <person name="Franch-Gras L."/>
            <person name="Hahn C."/>
            <person name="Garcia-Roger E.M."/>
            <person name="Carmona M.J."/>
            <person name="Serra M."/>
            <person name="Gomez A."/>
        </authorList>
    </citation>
    <scope>NUCLEOTIDE SEQUENCE [LARGE SCALE GENOMIC DNA]</scope>
    <source>
        <strain evidence="1">HYR1</strain>
    </source>
</reference>
<evidence type="ECO:0000313" key="1">
    <source>
        <dbReference type="EMBL" id="RNA12020.1"/>
    </source>
</evidence>
<dbReference type="AlphaFoldDB" id="A0A3M7QL40"/>
<keyword evidence="2" id="KW-1185">Reference proteome</keyword>
<name>A0A3M7QL40_BRAPC</name>
<evidence type="ECO:0000313" key="2">
    <source>
        <dbReference type="Proteomes" id="UP000276133"/>
    </source>
</evidence>
<dbReference type="EMBL" id="REGN01005787">
    <property type="protein sequence ID" value="RNA12020.1"/>
    <property type="molecule type" value="Genomic_DNA"/>
</dbReference>
<gene>
    <name evidence="1" type="ORF">BpHYR1_043016</name>
</gene>
<organism evidence="1 2">
    <name type="scientific">Brachionus plicatilis</name>
    <name type="common">Marine rotifer</name>
    <name type="synonym">Brachionus muelleri</name>
    <dbReference type="NCBI Taxonomy" id="10195"/>
    <lineage>
        <taxon>Eukaryota</taxon>
        <taxon>Metazoa</taxon>
        <taxon>Spiralia</taxon>
        <taxon>Gnathifera</taxon>
        <taxon>Rotifera</taxon>
        <taxon>Eurotatoria</taxon>
        <taxon>Monogononta</taxon>
        <taxon>Pseudotrocha</taxon>
        <taxon>Ploima</taxon>
        <taxon>Brachionidae</taxon>
        <taxon>Brachionus</taxon>
    </lineage>
</organism>
<dbReference type="Proteomes" id="UP000276133">
    <property type="component" value="Unassembled WGS sequence"/>
</dbReference>
<comment type="caution">
    <text evidence="1">The sequence shown here is derived from an EMBL/GenBank/DDBJ whole genome shotgun (WGS) entry which is preliminary data.</text>
</comment>
<proteinExistence type="predicted"/>
<sequence length="101" mass="11843">MGFWINLNSKLHQFNYQWNRITHSFFTISLTQLEKSILIKNLNKFPRLNLASNYNVSIISLAYLKKIMKQHFSTDISIFQLNSHSSNSSNHLFILFCGFPS</sequence>
<protein>
    <submittedName>
        <fullName evidence="1">Uncharacterized protein</fullName>
    </submittedName>
</protein>
<accession>A0A3M7QL40</accession>